<dbReference type="AlphaFoldDB" id="A0A0N0BPF5"/>
<keyword evidence="3" id="KW-1003">Cell membrane</keyword>
<dbReference type="GO" id="GO:0043190">
    <property type="term" value="C:ATP-binding cassette (ABC) transporter complex"/>
    <property type="evidence" value="ECO:0007669"/>
    <property type="project" value="InterPro"/>
</dbReference>
<dbReference type="Pfam" id="PF00528">
    <property type="entry name" value="BPD_transp_1"/>
    <property type="match status" value="1"/>
</dbReference>
<dbReference type="GO" id="GO:0022857">
    <property type="term" value="F:transmembrane transporter activity"/>
    <property type="evidence" value="ECO:0007669"/>
    <property type="project" value="InterPro"/>
</dbReference>
<evidence type="ECO:0000256" key="4">
    <source>
        <dbReference type="ARBA" id="ARBA00022692"/>
    </source>
</evidence>
<organism evidence="10 11">
    <name type="scientific">Haloarcula rubripromontorii</name>
    <dbReference type="NCBI Taxonomy" id="1705562"/>
    <lineage>
        <taxon>Archaea</taxon>
        <taxon>Methanobacteriati</taxon>
        <taxon>Methanobacteriota</taxon>
        <taxon>Stenosarchaea group</taxon>
        <taxon>Halobacteria</taxon>
        <taxon>Halobacteriales</taxon>
        <taxon>Haloarculaceae</taxon>
        <taxon>Haloarcula</taxon>
    </lineage>
</organism>
<accession>A0A0N0BPF5</accession>
<reference evidence="10 11" key="1">
    <citation type="submission" date="2015-08" db="EMBL/GenBank/DDBJ databases">
        <title>Genomes of Isolates from Cabo Rojo, PR.</title>
        <authorList>
            <person name="Sanchez-Nieves R.L."/>
            <person name="Montalvo-Rodriguez R."/>
        </authorList>
    </citation>
    <scope>NUCLEOTIDE SEQUENCE [LARGE SCALE GENOMIC DNA]</scope>
    <source>
        <strain evidence="10 11">SL3</strain>
    </source>
</reference>
<dbReference type="NCBIfam" id="TIGR01726">
    <property type="entry name" value="HEQRo_perm_3TM"/>
    <property type="match status" value="1"/>
</dbReference>
<evidence type="ECO:0000256" key="2">
    <source>
        <dbReference type="ARBA" id="ARBA00022448"/>
    </source>
</evidence>
<feature type="transmembrane region" description="Helical" evidence="8">
    <location>
        <begin position="20"/>
        <end position="51"/>
    </location>
</feature>
<keyword evidence="2 8" id="KW-0813">Transport</keyword>
<feature type="transmembrane region" description="Helical" evidence="8">
    <location>
        <begin position="72"/>
        <end position="99"/>
    </location>
</feature>
<comment type="subcellular location">
    <subcellularLocation>
        <location evidence="1 8">Cell membrane</location>
        <topology evidence="1 8">Multi-pass membrane protein</topology>
    </subcellularLocation>
</comment>
<keyword evidence="6 8" id="KW-1133">Transmembrane helix</keyword>
<dbReference type="PATRIC" id="fig|1705562.3.peg.2673"/>
<dbReference type="STRING" id="1705562.AMS69_07990"/>
<dbReference type="InterPro" id="IPR043429">
    <property type="entry name" value="ArtM/GltK/GlnP/TcyL/YhdX-like"/>
</dbReference>
<dbReference type="EMBL" id="LIUF01000002">
    <property type="protein sequence ID" value="KOX93850.1"/>
    <property type="molecule type" value="Genomic_DNA"/>
</dbReference>
<dbReference type="CDD" id="cd06261">
    <property type="entry name" value="TM_PBP2"/>
    <property type="match status" value="1"/>
</dbReference>
<evidence type="ECO:0000256" key="3">
    <source>
        <dbReference type="ARBA" id="ARBA00022475"/>
    </source>
</evidence>
<dbReference type="PROSITE" id="PS50928">
    <property type="entry name" value="ABC_TM1"/>
    <property type="match status" value="1"/>
</dbReference>
<evidence type="ECO:0000256" key="7">
    <source>
        <dbReference type="ARBA" id="ARBA00023136"/>
    </source>
</evidence>
<name>A0A0N0BPF5_9EURY</name>
<dbReference type="GO" id="GO:0006865">
    <property type="term" value="P:amino acid transport"/>
    <property type="evidence" value="ECO:0007669"/>
    <property type="project" value="UniProtKB-KW"/>
</dbReference>
<evidence type="ECO:0000256" key="1">
    <source>
        <dbReference type="ARBA" id="ARBA00004651"/>
    </source>
</evidence>
<sequence>MPPLPLQSDWAFVAGNLDLLLAGTGVTVGLTAASILLGFLLGFPAGAVEVYGRGPLKRAVETAGVVLRGTPLLVIIILLFFGLSVSSSAFVTATIALGLRSGAYQSQIFRGALQSVDEGQLEAARAVGMGRLQAIRSVVVPQALRRSVPGFQNEFTIVLKDTSIAIVIGLGELLTVGQNLYQGGQSTAALEIFLTVSLIYFVLTFVTNRSLDYVDDRFSIPGGERA</sequence>
<dbReference type="InterPro" id="IPR000515">
    <property type="entry name" value="MetI-like"/>
</dbReference>
<evidence type="ECO:0000256" key="6">
    <source>
        <dbReference type="ARBA" id="ARBA00022989"/>
    </source>
</evidence>
<dbReference type="Gene3D" id="1.10.3720.10">
    <property type="entry name" value="MetI-like"/>
    <property type="match status" value="1"/>
</dbReference>
<dbReference type="PANTHER" id="PTHR30614:SF0">
    <property type="entry name" value="L-CYSTINE TRANSPORT SYSTEM PERMEASE PROTEIN TCYL"/>
    <property type="match status" value="1"/>
</dbReference>
<keyword evidence="11" id="KW-1185">Reference proteome</keyword>
<keyword evidence="4 8" id="KW-0812">Transmembrane</keyword>
<dbReference type="InterPro" id="IPR010065">
    <property type="entry name" value="AA_ABC_transptr_permease_3TM"/>
</dbReference>
<keyword evidence="5" id="KW-0029">Amino-acid transport</keyword>
<proteinExistence type="inferred from homology"/>
<dbReference type="SUPFAM" id="SSF161098">
    <property type="entry name" value="MetI-like"/>
    <property type="match status" value="1"/>
</dbReference>
<dbReference type="RefSeq" id="WP_053967535.1">
    <property type="nucleotide sequence ID" value="NZ_JAWJXX010000016.1"/>
</dbReference>
<evidence type="ECO:0000259" key="9">
    <source>
        <dbReference type="PROSITE" id="PS50928"/>
    </source>
</evidence>
<dbReference type="Proteomes" id="UP000037729">
    <property type="component" value="Unassembled WGS sequence"/>
</dbReference>
<dbReference type="PANTHER" id="PTHR30614">
    <property type="entry name" value="MEMBRANE COMPONENT OF AMINO ACID ABC TRANSPORTER"/>
    <property type="match status" value="1"/>
</dbReference>
<dbReference type="InterPro" id="IPR035906">
    <property type="entry name" value="MetI-like_sf"/>
</dbReference>
<dbReference type="OrthoDB" id="323678at2157"/>
<evidence type="ECO:0000256" key="5">
    <source>
        <dbReference type="ARBA" id="ARBA00022970"/>
    </source>
</evidence>
<evidence type="ECO:0000313" key="10">
    <source>
        <dbReference type="EMBL" id="KOX93850.1"/>
    </source>
</evidence>
<comment type="similarity">
    <text evidence="8">Belongs to the binding-protein-dependent transport system permease family.</text>
</comment>
<feature type="domain" description="ABC transmembrane type-1" evidence="9">
    <location>
        <begin position="24"/>
        <end position="211"/>
    </location>
</feature>
<keyword evidence="7 8" id="KW-0472">Membrane</keyword>
<comment type="caution">
    <text evidence="10">The sequence shown here is derived from an EMBL/GenBank/DDBJ whole genome shotgun (WGS) entry which is preliminary data.</text>
</comment>
<evidence type="ECO:0000256" key="8">
    <source>
        <dbReference type="RuleBase" id="RU363032"/>
    </source>
</evidence>
<protein>
    <submittedName>
        <fullName evidence="10">Glutamine ABC transporter substrate-binding protein</fullName>
    </submittedName>
</protein>
<gene>
    <name evidence="10" type="ORF">AMS69_07990</name>
</gene>
<evidence type="ECO:0000313" key="11">
    <source>
        <dbReference type="Proteomes" id="UP000037729"/>
    </source>
</evidence>
<feature type="transmembrane region" description="Helical" evidence="8">
    <location>
        <begin position="188"/>
        <end position="207"/>
    </location>
</feature>